<sequence>VSASEDSKGSGMLSVLVMYKGDRDIRPAVGLFNLAREQGYHLPDKDTEDVFWAKQLEKVYDEHSRRRKFKRKRR</sequence>
<proteinExistence type="predicted"/>
<accession>A0A6J4LTB9</accession>
<dbReference type="EMBL" id="CADCTR010002241">
    <property type="protein sequence ID" value="CAA9341110.1"/>
    <property type="molecule type" value="Genomic_DNA"/>
</dbReference>
<gene>
    <name evidence="1" type="ORF">AVDCRST_MAG93-6656</name>
</gene>
<organism evidence="1">
    <name type="scientific">uncultured Chloroflexia bacterium</name>
    <dbReference type="NCBI Taxonomy" id="1672391"/>
    <lineage>
        <taxon>Bacteria</taxon>
        <taxon>Bacillati</taxon>
        <taxon>Chloroflexota</taxon>
        <taxon>Chloroflexia</taxon>
        <taxon>environmental samples</taxon>
    </lineage>
</organism>
<name>A0A6J4LTB9_9CHLR</name>
<dbReference type="AlphaFoldDB" id="A0A6J4LTB9"/>
<protein>
    <submittedName>
        <fullName evidence="1">Uncharacterized protein</fullName>
    </submittedName>
</protein>
<feature type="non-terminal residue" evidence="1">
    <location>
        <position position="1"/>
    </location>
</feature>
<reference evidence="1" key="1">
    <citation type="submission" date="2020-02" db="EMBL/GenBank/DDBJ databases">
        <authorList>
            <person name="Meier V. D."/>
        </authorList>
    </citation>
    <scope>NUCLEOTIDE SEQUENCE</scope>
    <source>
        <strain evidence="1">AVDCRST_MAG93</strain>
    </source>
</reference>
<evidence type="ECO:0000313" key="1">
    <source>
        <dbReference type="EMBL" id="CAA9341110.1"/>
    </source>
</evidence>